<dbReference type="eggNOG" id="COG0166">
    <property type="taxonomic scope" value="Bacteria"/>
</dbReference>
<keyword evidence="5 7" id="KW-0413">Isomerase</keyword>
<evidence type="ECO:0000256" key="7">
    <source>
        <dbReference type="HAMAP-Rule" id="MF_00473"/>
    </source>
</evidence>
<dbReference type="Pfam" id="PF00342">
    <property type="entry name" value="PGI"/>
    <property type="match status" value="1"/>
</dbReference>
<dbReference type="Gene3D" id="1.10.1390.10">
    <property type="match status" value="1"/>
</dbReference>
<protein>
    <recommendedName>
        <fullName evidence="7">Glucose-6-phosphate isomerase</fullName>
        <shortName evidence="7">GPI</shortName>
        <ecNumber evidence="7">5.3.1.9</ecNumber>
    </recommendedName>
    <alternativeName>
        <fullName evidence="7">Phosphoglucose isomerase</fullName>
        <shortName evidence="7">PGI</shortName>
    </alternativeName>
    <alternativeName>
        <fullName evidence="7">Phosphohexose isomerase</fullName>
        <shortName evidence="7">PHI</shortName>
    </alternativeName>
</protein>
<comment type="catalytic activity">
    <reaction evidence="6 7 8">
        <text>alpha-D-glucose 6-phosphate = beta-D-fructose 6-phosphate</text>
        <dbReference type="Rhea" id="RHEA:11816"/>
        <dbReference type="ChEBI" id="CHEBI:57634"/>
        <dbReference type="ChEBI" id="CHEBI:58225"/>
        <dbReference type="EC" id="5.3.1.9"/>
    </reaction>
</comment>
<comment type="pathway">
    <text evidence="1 7 8">Carbohydrate degradation; glycolysis; D-glyceraldehyde 3-phosphate and glycerone phosphate from D-glucose: step 2/4.</text>
</comment>
<reference evidence="10" key="1">
    <citation type="journal article" date="2013" name="BMC Microbiol.">
        <title>Taxonomy and evolution of bacteriochlorophyll a-containing members of the OM60/NOR5 clade of marine gammaproteobacteria: description of Luminiphilus syltensis gen. nov., sp. nov., reclassification of Haliea rubra as Pseudohaliea rubra gen. nov., comb. nov., and emendation of Chromatocurvus halotolerans.</title>
        <authorList>
            <person name="Spring S."/>
            <person name="Riedel T."/>
            <person name="Sproer C."/>
            <person name="Yan S."/>
            <person name="Harder J."/>
            <person name="Fuchs B.M."/>
        </authorList>
    </citation>
    <scope>NUCLEOTIDE SEQUENCE [LARGE SCALE GENOMIC DNA]</scope>
    <source>
        <strain evidence="10">NOR51-B</strain>
    </source>
</reference>
<comment type="subcellular location">
    <subcellularLocation>
        <location evidence="7">Cytoplasm</location>
    </subcellularLocation>
</comment>
<name>B8KWK1_9GAMM</name>
<keyword evidence="10" id="KW-1185">Reference proteome</keyword>
<organism evidence="9 10">
    <name type="scientific">Luminiphilus syltensis NOR5-1B</name>
    <dbReference type="NCBI Taxonomy" id="565045"/>
    <lineage>
        <taxon>Bacteria</taxon>
        <taxon>Pseudomonadati</taxon>
        <taxon>Pseudomonadota</taxon>
        <taxon>Gammaproteobacteria</taxon>
        <taxon>Cellvibrionales</taxon>
        <taxon>Halieaceae</taxon>
        <taxon>Luminiphilus</taxon>
    </lineage>
</organism>
<dbReference type="PANTHER" id="PTHR11469">
    <property type="entry name" value="GLUCOSE-6-PHOSPHATE ISOMERASE"/>
    <property type="match status" value="1"/>
</dbReference>
<dbReference type="Gene3D" id="3.40.50.10490">
    <property type="entry name" value="Glucose-6-phosphate isomerase like protein, domain 1"/>
    <property type="match status" value="2"/>
</dbReference>
<dbReference type="PRINTS" id="PR00662">
    <property type="entry name" value="G6PISOMERASE"/>
</dbReference>
<feature type="active site" evidence="7">
    <location>
        <position position="376"/>
    </location>
</feature>
<dbReference type="EMBL" id="DS999411">
    <property type="protein sequence ID" value="EED34236.1"/>
    <property type="molecule type" value="Genomic_DNA"/>
</dbReference>
<evidence type="ECO:0000256" key="8">
    <source>
        <dbReference type="RuleBase" id="RU000612"/>
    </source>
</evidence>
<dbReference type="GO" id="GO:0048029">
    <property type="term" value="F:monosaccharide binding"/>
    <property type="evidence" value="ECO:0007669"/>
    <property type="project" value="TreeGrafter"/>
</dbReference>
<dbReference type="UniPathway" id="UPA00138"/>
<evidence type="ECO:0000256" key="2">
    <source>
        <dbReference type="ARBA" id="ARBA00006604"/>
    </source>
</evidence>
<dbReference type="PANTHER" id="PTHR11469:SF1">
    <property type="entry name" value="GLUCOSE-6-PHOSPHATE ISOMERASE"/>
    <property type="match status" value="1"/>
</dbReference>
<dbReference type="PROSITE" id="PS51463">
    <property type="entry name" value="P_GLUCOSE_ISOMERASE_3"/>
    <property type="match status" value="1"/>
</dbReference>
<dbReference type="GO" id="GO:0006094">
    <property type="term" value="P:gluconeogenesis"/>
    <property type="evidence" value="ECO:0007669"/>
    <property type="project" value="UniProtKB-UniRule"/>
</dbReference>
<dbReference type="PROSITE" id="PS00765">
    <property type="entry name" value="P_GLUCOSE_ISOMERASE_1"/>
    <property type="match status" value="1"/>
</dbReference>
<evidence type="ECO:0000256" key="6">
    <source>
        <dbReference type="ARBA" id="ARBA00029321"/>
    </source>
</evidence>
<dbReference type="PROSITE" id="PS00174">
    <property type="entry name" value="P_GLUCOSE_ISOMERASE_2"/>
    <property type="match status" value="1"/>
</dbReference>
<dbReference type="InterPro" id="IPR046348">
    <property type="entry name" value="SIS_dom_sf"/>
</dbReference>
<comment type="function">
    <text evidence="7">Catalyzes the reversible isomerization of glucose-6-phosphate to fructose-6-phosphate.</text>
</comment>
<feature type="active site" description="Proton donor" evidence="7">
    <location>
        <position position="345"/>
    </location>
</feature>
<dbReference type="STRING" id="565045.NOR51B_173"/>
<dbReference type="GO" id="GO:0051156">
    <property type="term" value="P:glucose 6-phosphate metabolic process"/>
    <property type="evidence" value="ECO:0007669"/>
    <property type="project" value="TreeGrafter"/>
</dbReference>
<evidence type="ECO:0000256" key="4">
    <source>
        <dbReference type="ARBA" id="ARBA00023152"/>
    </source>
</evidence>
<dbReference type="HOGENOM" id="CLU_017947_3_1_6"/>
<dbReference type="CDD" id="cd05015">
    <property type="entry name" value="SIS_PGI_1"/>
    <property type="match status" value="1"/>
</dbReference>
<feature type="active site" evidence="7">
    <location>
        <position position="500"/>
    </location>
</feature>
<dbReference type="InterPro" id="IPR035482">
    <property type="entry name" value="SIS_PGI_2"/>
</dbReference>
<evidence type="ECO:0000256" key="5">
    <source>
        <dbReference type="ARBA" id="ARBA00023235"/>
    </source>
</evidence>
<dbReference type="Proteomes" id="UP000004699">
    <property type="component" value="Unassembled WGS sequence"/>
</dbReference>
<comment type="pathway">
    <text evidence="7">Carbohydrate biosynthesis; gluconeogenesis.</text>
</comment>
<dbReference type="InterPro" id="IPR018189">
    <property type="entry name" value="Phosphoglucose_isomerase_CS"/>
</dbReference>
<dbReference type="RefSeq" id="WP_009018984.1">
    <property type="nucleotide sequence ID" value="NZ_DS999411.1"/>
</dbReference>
<dbReference type="GO" id="GO:0097367">
    <property type="term" value="F:carbohydrate derivative binding"/>
    <property type="evidence" value="ECO:0007669"/>
    <property type="project" value="InterPro"/>
</dbReference>
<dbReference type="NCBIfam" id="NF001211">
    <property type="entry name" value="PRK00179.1"/>
    <property type="match status" value="1"/>
</dbReference>
<dbReference type="UniPathway" id="UPA00109">
    <property type="reaction ID" value="UER00181"/>
</dbReference>
<evidence type="ECO:0000313" key="9">
    <source>
        <dbReference type="EMBL" id="EED34236.1"/>
    </source>
</evidence>
<dbReference type="GO" id="GO:0005829">
    <property type="term" value="C:cytosol"/>
    <property type="evidence" value="ECO:0007669"/>
    <property type="project" value="TreeGrafter"/>
</dbReference>
<keyword evidence="4 7" id="KW-0324">Glycolysis</keyword>
<dbReference type="AlphaFoldDB" id="B8KWK1"/>
<accession>B8KWK1</accession>
<dbReference type="HAMAP" id="MF_00473">
    <property type="entry name" value="G6P_isomerase"/>
    <property type="match status" value="1"/>
</dbReference>
<dbReference type="OrthoDB" id="140919at2"/>
<comment type="similarity">
    <text evidence="2 7 8">Belongs to the GPI family.</text>
</comment>
<dbReference type="GO" id="GO:0006096">
    <property type="term" value="P:glycolytic process"/>
    <property type="evidence" value="ECO:0007669"/>
    <property type="project" value="UniProtKB-UniRule"/>
</dbReference>
<evidence type="ECO:0000256" key="1">
    <source>
        <dbReference type="ARBA" id="ARBA00004926"/>
    </source>
</evidence>
<dbReference type="SUPFAM" id="SSF53697">
    <property type="entry name" value="SIS domain"/>
    <property type="match status" value="1"/>
</dbReference>
<sequence length="535" mass="58651">MPDSVTEPSLNKHAHRLLASSVAALFAADPKRHEQLSCRTETLMLDYSKQLLDYEVLGELLDLAGHHKLGAAFFELVSGAQMNVTEARPALHTLLRGTARSENPDFVAAVDACLDKMQSLVRAIHAGERCGHRGDRFTDVVNIGIGGSDLGPRMVCRALEQRDQPLNAHFIANVDPNDLDTVLAPLNPDTTLVIVCSKSFTTEETLTNALRARSWLASAGVAECDIHNHVIAVTTNLEAASHFGIDRDQCYPLWDWVGGRYSLWSAIGLVIALQSGWTAFEQLLEGARQLDECTLSAAPIDNLPMLMALLEYWNTLYLHRDTHVVLPYSQRLEHLTACLQQLTMESNGKRVKESGEPAPQRTAPVLWGSAGTIGQHSYYQLLHQGMRQFSADFIITLKEPGSDSDAQRKLVANALAQSRTLMLGRSDEEAQQLAISRGQPKAMTGHYAMPGNHPHSLLIMDSVNPKSLGALVAAYEHKTFFLSKLLGINAFDQWGVELGKQIGQQINQMLIDGQGLDDLDPATAATVTAWRDANA</sequence>
<dbReference type="GO" id="GO:0004347">
    <property type="term" value="F:glucose-6-phosphate isomerase activity"/>
    <property type="evidence" value="ECO:0007669"/>
    <property type="project" value="UniProtKB-UniRule"/>
</dbReference>
<keyword evidence="7" id="KW-0963">Cytoplasm</keyword>
<dbReference type="InterPro" id="IPR035476">
    <property type="entry name" value="SIS_PGI_1"/>
</dbReference>
<proteinExistence type="inferred from homology"/>
<dbReference type="InterPro" id="IPR023096">
    <property type="entry name" value="G6P_Isomerase_C"/>
</dbReference>
<dbReference type="CDD" id="cd05016">
    <property type="entry name" value="SIS_PGI_2"/>
    <property type="match status" value="1"/>
</dbReference>
<gene>
    <name evidence="7 9" type="primary">pgi</name>
    <name evidence="9" type="ORF">NOR51B_173</name>
</gene>
<dbReference type="EC" id="5.3.1.9" evidence="7"/>
<keyword evidence="3 7" id="KW-0312">Gluconeogenesis</keyword>
<evidence type="ECO:0000313" key="10">
    <source>
        <dbReference type="Proteomes" id="UP000004699"/>
    </source>
</evidence>
<evidence type="ECO:0000256" key="3">
    <source>
        <dbReference type="ARBA" id="ARBA00022432"/>
    </source>
</evidence>
<dbReference type="InterPro" id="IPR001672">
    <property type="entry name" value="G6P_Isomerase"/>
</dbReference>